<dbReference type="EMBL" id="BMVB01000001">
    <property type="protein sequence ID" value="GHC32961.1"/>
    <property type="molecule type" value="Genomic_DNA"/>
</dbReference>
<protein>
    <submittedName>
        <fullName evidence="2">Uncharacterized protein</fullName>
    </submittedName>
</protein>
<dbReference type="Proteomes" id="UP000646244">
    <property type="component" value="Unassembled WGS sequence"/>
</dbReference>
<accession>A0A918WE78</accession>
<feature type="region of interest" description="Disordered" evidence="1">
    <location>
        <begin position="1"/>
        <end position="77"/>
    </location>
</feature>
<proteinExistence type="predicted"/>
<sequence>MTGAPVEGEETARSSMRSPALTSRATWADPRGGPAVPRAAAAPAGCTAGSDSRRASTAGRARPALTGPVGARPARRARRQVMCTMRLPLKAVMHVILG</sequence>
<evidence type="ECO:0000313" key="3">
    <source>
        <dbReference type="Proteomes" id="UP000646244"/>
    </source>
</evidence>
<name>A0A918WE78_STRCJ</name>
<evidence type="ECO:0000256" key="1">
    <source>
        <dbReference type="SAM" id="MobiDB-lite"/>
    </source>
</evidence>
<evidence type="ECO:0000313" key="2">
    <source>
        <dbReference type="EMBL" id="GHC32961.1"/>
    </source>
</evidence>
<gene>
    <name evidence="2" type="ORF">GCM10010507_01630</name>
</gene>
<comment type="caution">
    <text evidence="2">The sequence shown here is derived from an EMBL/GenBank/DDBJ whole genome shotgun (WGS) entry which is preliminary data.</text>
</comment>
<organism evidence="2 3">
    <name type="scientific">Streptomyces cinnamoneus</name>
    <name type="common">Streptoverticillium cinnamoneum</name>
    <dbReference type="NCBI Taxonomy" id="53446"/>
    <lineage>
        <taxon>Bacteria</taxon>
        <taxon>Bacillati</taxon>
        <taxon>Actinomycetota</taxon>
        <taxon>Actinomycetes</taxon>
        <taxon>Kitasatosporales</taxon>
        <taxon>Streptomycetaceae</taxon>
        <taxon>Streptomyces</taxon>
        <taxon>Streptomyces cinnamoneus group</taxon>
    </lineage>
</organism>
<feature type="compositionally biased region" description="Low complexity" evidence="1">
    <location>
        <begin position="28"/>
        <end position="49"/>
    </location>
</feature>
<dbReference type="AlphaFoldDB" id="A0A918WE78"/>
<feature type="compositionally biased region" description="Polar residues" evidence="1">
    <location>
        <begin position="13"/>
        <end position="25"/>
    </location>
</feature>
<reference evidence="2" key="2">
    <citation type="submission" date="2020-09" db="EMBL/GenBank/DDBJ databases">
        <authorList>
            <person name="Sun Q."/>
            <person name="Ohkuma M."/>
        </authorList>
    </citation>
    <scope>NUCLEOTIDE SEQUENCE</scope>
    <source>
        <strain evidence="2">JCM 4633</strain>
    </source>
</reference>
<reference evidence="2" key="1">
    <citation type="journal article" date="2014" name="Int. J. Syst. Evol. Microbiol.">
        <title>Complete genome sequence of Corynebacterium casei LMG S-19264T (=DSM 44701T), isolated from a smear-ripened cheese.</title>
        <authorList>
            <consortium name="US DOE Joint Genome Institute (JGI-PGF)"/>
            <person name="Walter F."/>
            <person name="Albersmeier A."/>
            <person name="Kalinowski J."/>
            <person name="Ruckert C."/>
        </authorList>
    </citation>
    <scope>NUCLEOTIDE SEQUENCE</scope>
    <source>
        <strain evidence="2">JCM 4633</strain>
    </source>
</reference>